<keyword evidence="2" id="KW-1185">Reference proteome</keyword>
<evidence type="ECO:0000313" key="1">
    <source>
        <dbReference type="EMBL" id="MPC22630.1"/>
    </source>
</evidence>
<dbReference type="Proteomes" id="UP000324222">
    <property type="component" value="Unassembled WGS sequence"/>
</dbReference>
<dbReference type="EMBL" id="VSRR010001108">
    <property type="protein sequence ID" value="MPC22630.1"/>
    <property type="molecule type" value="Genomic_DNA"/>
</dbReference>
<protein>
    <submittedName>
        <fullName evidence="1">Uncharacterized protein</fullName>
    </submittedName>
</protein>
<organism evidence="1 2">
    <name type="scientific">Portunus trituberculatus</name>
    <name type="common">Swimming crab</name>
    <name type="synonym">Neptunus trituberculatus</name>
    <dbReference type="NCBI Taxonomy" id="210409"/>
    <lineage>
        <taxon>Eukaryota</taxon>
        <taxon>Metazoa</taxon>
        <taxon>Ecdysozoa</taxon>
        <taxon>Arthropoda</taxon>
        <taxon>Crustacea</taxon>
        <taxon>Multicrustacea</taxon>
        <taxon>Malacostraca</taxon>
        <taxon>Eumalacostraca</taxon>
        <taxon>Eucarida</taxon>
        <taxon>Decapoda</taxon>
        <taxon>Pleocyemata</taxon>
        <taxon>Brachyura</taxon>
        <taxon>Eubrachyura</taxon>
        <taxon>Portunoidea</taxon>
        <taxon>Portunidae</taxon>
        <taxon>Portuninae</taxon>
        <taxon>Portunus</taxon>
    </lineage>
</organism>
<comment type="caution">
    <text evidence="1">The sequence shown here is derived from an EMBL/GenBank/DDBJ whole genome shotgun (WGS) entry which is preliminary data.</text>
</comment>
<dbReference type="AlphaFoldDB" id="A0A5B7DME9"/>
<reference evidence="1 2" key="1">
    <citation type="submission" date="2019-05" db="EMBL/GenBank/DDBJ databases">
        <title>Another draft genome of Portunus trituberculatus and its Hox gene families provides insights of decapod evolution.</title>
        <authorList>
            <person name="Jeong J.-H."/>
            <person name="Song I."/>
            <person name="Kim S."/>
            <person name="Choi T."/>
            <person name="Kim D."/>
            <person name="Ryu S."/>
            <person name="Kim W."/>
        </authorList>
    </citation>
    <scope>NUCLEOTIDE SEQUENCE [LARGE SCALE GENOMIC DNA]</scope>
    <source>
        <tissue evidence="1">Muscle</tissue>
    </source>
</reference>
<proteinExistence type="predicted"/>
<gene>
    <name evidence="1" type="ORF">E2C01_015648</name>
</gene>
<name>A0A5B7DME9_PORTR</name>
<evidence type="ECO:0000313" key="2">
    <source>
        <dbReference type="Proteomes" id="UP000324222"/>
    </source>
</evidence>
<accession>A0A5B7DME9</accession>
<sequence length="71" mass="7986">MKRLVFSRYCFTPEAIVAKMAKCEPELQTVELDLPKGTNLVSFLPLCEAGAVRRLLLKPSPHLPTHTHREG</sequence>